<evidence type="ECO:0000259" key="1">
    <source>
        <dbReference type="Pfam" id="PF10592"/>
    </source>
</evidence>
<feature type="domain" description="Abortive phage infection protein C-terminal" evidence="1">
    <location>
        <begin position="38"/>
        <end position="216"/>
    </location>
</feature>
<name>A0AAW9DN07_ACIAO</name>
<dbReference type="Proteomes" id="UP001279553">
    <property type="component" value="Unassembled WGS sequence"/>
</dbReference>
<gene>
    <name evidence="2" type="ORF">SIL87_05930</name>
</gene>
<organism evidence="2 3">
    <name type="scientific">Acidiphilium acidophilum</name>
    <name type="common">Thiobacillus acidophilus</name>
    <dbReference type="NCBI Taxonomy" id="76588"/>
    <lineage>
        <taxon>Bacteria</taxon>
        <taxon>Pseudomonadati</taxon>
        <taxon>Pseudomonadota</taxon>
        <taxon>Alphaproteobacteria</taxon>
        <taxon>Acetobacterales</taxon>
        <taxon>Acidocellaceae</taxon>
        <taxon>Acidiphilium</taxon>
    </lineage>
</organism>
<dbReference type="AlphaFoldDB" id="A0AAW9DN07"/>
<protein>
    <submittedName>
        <fullName evidence="2">AIPR family protein</fullName>
    </submittedName>
</protein>
<comment type="caution">
    <text evidence="2">The sequence shown here is derived from an EMBL/GenBank/DDBJ whole genome shotgun (WGS) entry which is preliminary data.</text>
</comment>
<sequence length="223" mass="25298">MKFVQSLNGTSGYISLVKLSDFYKFLCGGGNAVRADLFEANVRDYQGSTEVNDEIEETLKGNKEDDFWWFNNGVTIIASRANSSGSIITVENPQIVNGLQTSSQISLYFQEHHEDDQRTVMVKVVASEDEEIRDRIIKATNNQNPVLLASLRATDKVQRDIEHVLKMNELFYDRRKNFYKNEGKPVNKIVSINLLAQAMMTLFRGEPDNARARPSSLIKDNDV</sequence>
<proteinExistence type="predicted"/>
<accession>A0AAW9DN07</accession>
<reference evidence="2 3" key="1">
    <citation type="submission" date="2023-11" db="EMBL/GenBank/DDBJ databases">
        <title>MicrobeMod: A computational toolkit for identifying prokaryotic methylation and restriction-modification with nanopore sequencing.</title>
        <authorList>
            <person name="Crits-Christoph A."/>
            <person name="Kang S.C."/>
            <person name="Lee H."/>
            <person name="Ostrov N."/>
        </authorList>
    </citation>
    <scope>NUCLEOTIDE SEQUENCE [LARGE SCALE GENOMIC DNA]</scope>
    <source>
        <strain evidence="2 3">DSMZ 700</strain>
    </source>
</reference>
<dbReference type="EMBL" id="JAWXYB010000018">
    <property type="protein sequence ID" value="MDX5930306.1"/>
    <property type="molecule type" value="Genomic_DNA"/>
</dbReference>
<dbReference type="Pfam" id="PF10592">
    <property type="entry name" value="AIPR"/>
    <property type="match status" value="1"/>
</dbReference>
<keyword evidence="3" id="KW-1185">Reference proteome</keyword>
<dbReference type="InterPro" id="IPR018891">
    <property type="entry name" value="AIPR_C"/>
</dbReference>
<evidence type="ECO:0000313" key="2">
    <source>
        <dbReference type="EMBL" id="MDX5930306.1"/>
    </source>
</evidence>
<evidence type="ECO:0000313" key="3">
    <source>
        <dbReference type="Proteomes" id="UP001279553"/>
    </source>
</evidence>